<keyword evidence="2" id="KW-1185">Reference proteome</keyword>
<accession>A0A1T4QC40</accession>
<sequence length="59" mass="6855">MEKIIEVKNKYICKKCNKFIASFKEDGYIEINPKSKKISTNGSEFKITCQCGEVHRIKI</sequence>
<dbReference type="RefSeq" id="WP_078694706.1">
    <property type="nucleotide sequence ID" value="NZ_FUWX01000021.1"/>
</dbReference>
<evidence type="ECO:0000313" key="2">
    <source>
        <dbReference type="Proteomes" id="UP000191153"/>
    </source>
</evidence>
<proteinExistence type="predicted"/>
<gene>
    <name evidence="1" type="ORF">SAMN02745174_02268</name>
</gene>
<dbReference type="STRING" id="180163.SAMN02745174_02268"/>
<dbReference type="Proteomes" id="UP000191153">
    <property type="component" value="Unassembled WGS sequence"/>
</dbReference>
<dbReference type="EMBL" id="FUWX01000021">
    <property type="protein sequence ID" value="SKA01360.1"/>
    <property type="molecule type" value="Genomic_DNA"/>
</dbReference>
<reference evidence="1 2" key="1">
    <citation type="submission" date="2017-02" db="EMBL/GenBank/DDBJ databases">
        <authorList>
            <person name="Peterson S.W."/>
        </authorList>
    </citation>
    <scope>NUCLEOTIDE SEQUENCE [LARGE SCALE GENOMIC DNA]</scope>
    <source>
        <strain evidence="1 2">ATCC 700028</strain>
    </source>
</reference>
<name>A0A1T4QC40_9FUSO</name>
<protein>
    <submittedName>
        <fullName evidence="1">Uncharacterized protein</fullName>
    </submittedName>
</protein>
<dbReference type="AlphaFoldDB" id="A0A1T4QC40"/>
<organism evidence="1 2">
    <name type="scientific">Cetobacterium ceti</name>
    <dbReference type="NCBI Taxonomy" id="180163"/>
    <lineage>
        <taxon>Bacteria</taxon>
        <taxon>Fusobacteriati</taxon>
        <taxon>Fusobacteriota</taxon>
        <taxon>Fusobacteriia</taxon>
        <taxon>Fusobacteriales</taxon>
        <taxon>Fusobacteriaceae</taxon>
        <taxon>Cetobacterium</taxon>
    </lineage>
</organism>
<evidence type="ECO:0000313" key="1">
    <source>
        <dbReference type="EMBL" id="SKA01360.1"/>
    </source>
</evidence>